<feature type="coiled-coil region" evidence="1">
    <location>
        <begin position="8"/>
        <end position="83"/>
    </location>
</feature>
<comment type="caution">
    <text evidence="2">The sequence shown here is derived from an EMBL/GenBank/DDBJ whole genome shotgun (WGS) entry which is preliminary data.</text>
</comment>
<evidence type="ECO:0008006" key="4">
    <source>
        <dbReference type="Google" id="ProtNLM"/>
    </source>
</evidence>
<accession>A0ABT8IVL7</accession>
<reference evidence="2" key="1">
    <citation type="submission" date="2023-03" db="EMBL/GenBank/DDBJ databases">
        <title>MT1 and MT2 Draft Genomes of Novel Species.</title>
        <authorList>
            <person name="Venkateswaran K."/>
        </authorList>
    </citation>
    <scope>NUCLEOTIDE SEQUENCE</scope>
    <source>
        <strain evidence="2">F6_8S_P_1A</strain>
    </source>
</reference>
<dbReference type="RefSeq" id="WP_301217231.1">
    <property type="nucleotide sequence ID" value="NZ_JAROCB010000002.1"/>
</dbReference>
<organism evidence="2 3">
    <name type="scientific">Leifsonia virtsii</name>
    <dbReference type="NCBI Taxonomy" id="3035915"/>
    <lineage>
        <taxon>Bacteria</taxon>
        <taxon>Bacillati</taxon>
        <taxon>Actinomycetota</taxon>
        <taxon>Actinomycetes</taxon>
        <taxon>Micrococcales</taxon>
        <taxon>Microbacteriaceae</taxon>
        <taxon>Leifsonia</taxon>
    </lineage>
</organism>
<keyword evidence="3" id="KW-1185">Reference proteome</keyword>
<evidence type="ECO:0000256" key="1">
    <source>
        <dbReference type="SAM" id="Coils"/>
    </source>
</evidence>
<evidence type="ECO:0000313" key="3">
    <source>
        <dbReference type="Proteomes" id="UP001174210"/>
    </source>
</evidence>
<name>A0ABT8IVL7_9MICO</name>
<sequence>MARRRGFFAELQHQARLAEQRQRTAQRQHDAAVRRAEQAQRAAERARLAAERASEADRRRLEREAAAAHVAAMQAEVDQLNHDIADRYETIDGLLAATLEVDDYVDLELLRARVEHPPFHRQDLLNPIPEPLPIPDPPLPVRQEPEAVKAVFGRKQKEAAAAAAVEEQYARDYWEWHAANETLPARRAAQSEQHAAAEDARLAELAKEQALYQAECERREREVRVQNEELDGLITGLAYGTPEAVQEYVSIVLANSVYPEGFNVSHTATFEPSTAELTMNVVVPGPDEIPTTKNYRYVKASDEIAEAQLPQKDIKDRYAGIVNNVALRSLHEVFEADRRGIIRSIALEVATDTINPATGRPIHVPLAAVSVDRDTFLDLDLSAVVPAATLAHLGAVVSKNPVGLSPVSGAGVRQV</sequence>
<dbReference type="EMBL" id="JAROCB010000002">
    <property type="protein sequence ID" value="MDN4596835.1"/>
    <property type="molecule type" value="Genomic_DNA"/>
</dbReference>
<dbReference type="Proteomes" id="UP001174210">
    <property type="component" value="Unassembled WGS sequence"/>
</dbReference>
<proteinExistence type="predicted"/>
<keyword evidence="1" id="KW-0175">Coiled coil</keyword>
<gene>
    <name evidence="2" type="ORF">P5G59_06770</name>
</gene>
<evidence type="ECO:0000313" key="2">
    <source>
        <dbReference type="EMBL" id="MDN4596835.1"/>
    </source>
</evidence>
<protein>
    <recommendedName>
        <fullName evidence="4">Restriction system protein</fullName>
    </recommendedName>
</protein>